<dbReference type="PROSITE" id="PS51257">
    <property type="entry name" value="PROKAR_LIPOPROTEIN"/>
    <property type="match status" value="1"/>
</dbReference>
<dbReference type="PANTHER" id="PTHR42801">
    <property type="entry name" value="THIOREDOXIN-DEPENDENT PEROXIDE REDUCTASE"/>
    <property type="match status" value="1"/>
</dbReference>
<dbReference type="Pfam" id="PF00578">
    <property type="entry name" value="AhpC-TSA"/>
    <property type="match status" value="1"/>
</dbReference>
<feature type="domain" description="Thioredoxin" evidence="13">
    <location>
        <begin position="91"/>
        <end position="263"/>
    </location>
</feature>
<reference evidence="14 15" key="1">
    <citation type="journal article" date="2018" name="Mar. Genomics">
        <title>Complete genome sequence of Marinifilaceae bacterium strain SPP2, isolated from the Antarctic marine sediment.</title>
        <authorList>
            <person name="Watanabe M."/>
            <person name="Kojima H."/>
            <person name="Fukui M."/>
        </authorList>
    </citation>
    <scope>NUCLEOTIDE SEQUENCE [LARGE SCALE GENOMIC DNA]</scope>
    <source>
        <strain evidence="14 15">SPP2</strain>
    </source>
</reference>
<dbReference type="RefSeq" id="WP_096427626.1">
    <property type="nucleotide sequence ID" value="NZ_AP018042.1"/>
</dbReference>
<dbReference type="KEGG" id="mbas:ALGA_0310"/>
<dbReference type="AlphaFoldDB" id="A0A1Y1CEF3"/>
<reference evidence="15" key="2">
    <citation type="journal article" date="2020" name="Antonie Van Leeuwenhoek">
        <title>Labilibaculum antarcticum sp. nov., a novel facultative anaerobic, psychrotorelant bacterium isolated from marine sediment of Antarctica.</title>
        <authorList>
            <person name="Watanabe M."/>
            <person name="Kojima H."/>
            <person name="Fukui M."/>
        </authorList>
    </citation>
    <scope>NUCLEOTIDE SEQUENCE [LARGE SCALE GENOMIC DNA]</scope>
    <source>
        <strain evidence="15">SPP2</strain>
    </source>
</reference>
<dbReference type="GO" id="GO:0008379">
    <property type="term" value="F:thioredoxin peroxidase activity"/>
    <property type="evidence" value="ECO:0007669"/>
    <property type="project" value="TreeGrafter"/>
</dbReference>
<sequence length="265" mass="29424">MYTKTILTVITGLLITVSCQTKDSKEGKSKEMNTKQQVNSREESSTENTPLASLLNVRREEFTKAAPEEVKKAYAEGIDAVKNSGILEKALNIGDKVPDFTLNNQMSKPVTLYNELKKGPVILVWYRGGWCPYCNITLHNLQERLPDFQKAGASLIALTPEIPDQSLNTTEKHSLEFTVLSDVANKVAKEYGVVFKLTPEVAALYQKAFDMHSYNGDESDELPLAATYVIDQKGIIQYAFLDADYRNRAEPNDVIAALAKLNAGN</sequence>
<comment type="catalytic activity">
    <reaction evidence="11">
        <text>a hydroperoxide + [thioredoxin]-dithiol = an alcohol + [thioredoxin]-disulfide + H2O</text>
        <dbReference type="Rhea" id="RHEA:62620"/>
        <dbReference type="Rhea" id="RHEA-COMP:10698"/>
        <dbReference type="Rhea" id="RHEA-COMP:10700"/>
        <dbReference type="ChEBI" id="CHEBI:15377"/>
        <dbReference type="ChEBI" id="CHEBI:29950"/>
        <dbReference type="ChEBI" id="CHEBI:30879"/>
        <dbReference type="ChEBI" id="CHEBI:35924"/>
        <dbReference type="ChEBI" id="CHEBI:50058"/>
        <dbReference type="EC" id="1.11.1.24"/>
    </reaction>
</comment>
<evidence type="ECO:0000256" key="9">
    <source>
        <dbReference type="ARBA" id="ARBA00038489"/>
    </source>
</evidence>
<feature type="region of interest" description="Disordered" evidence="12">
    <location>
        <begin position="24"/>
        <end position="51"/>
    </location>
</feature>
<dbReference type="EC" id="1.11.1.24" evidence="2"/>
<comment type="function">
    <text evidence="1">Thiol-specific peroxidase that catalyzes the reduction of hydrogen peroxide and organic hydroperoxides to water and alcohols, respectively. Plays a role in cell protection against oxidative stress by detoxifying peroxides and as sensor of hydrogen peroxide-mediated signaling events.</text>
</comment>
<name>A0A1Y1CEF3_9BACT</name>
<dbReference type="OrthoDB" id="9805634at2"/>
<dbReference type="CDD" id="cd02970">
    <property type="entry name" value="PRX_like2"/>
    <property type="match status" value="1"/>
</dbReference>
<keyword evidence="4" id="KW-0049">Antioxidant</keyword>
<evidence type="ECO:0000256" key="3">
    <source>
        <dbReference type="ARBA" id="ARBA00022559"/>
    </source>
</evidence>
<evidence type="ECO:0000256" key="2">
    <source>
        <dbReference type="ARBA" id="ARBA00013017"/>
    </source>
</evidence>
<evidence type="ECO:0000256" key="8">
    <source>
        <dbReference type="ARBA" id="ARBA00032824"/>
    </source>
</evidence>
<dbReference type="GO" id="GO:0034599">
    <property type="term" value="P:cellular response to oxidative stress"/>
    <property type="evidence" value="ECO:0007669"/>
    <property type="project" value="TreeGrafter"/>
</dbReference>
<protein>
    <recommendedName>
        <fullName evidence="2">thioredoxin-dependent peroxiredoxin</fullName>
        <ecNumber evidence="2">1.11.1.24</ecNumber>
    </recommendedName>
    <alternativeName>
        <fullName evidence="8">Thioredoxin peroxidase</fullName>
    </alternativeName>
    <alternativeName>
        <fullName evidence="10">Thioredoxin-dependent peroxiredoxin Bcp</fullName>
    </alternativeName>
</protein>
<comment type="similarity">
    <text evidence="9">Belongs to the peroxiredoxin family. BCP/PrxQ subfamily.</text>
</comment>
<evidence type="ECO:0000256" key="1">
    <source>
        <dbReference type="ARBA" id="ARBA00003330"/>
    </source>
</evidence>
<evidence type="ECO:0000313" key="15">
    <source>
        <dbReference type="Proteomes" id="UP000218267"/>
    </source>
</evidence>
<keyword evidence="3" id="KW-0575">Peroxidase</keyword>
<dbReference type="Gene3D" id="3.40.30.10">
    <property type="entry name" value="Glutaredoxin"/>
    <property type="match status" value="1"/>
</dbReference>
<evidence type="ECO:0000256" key="6">
    <source>
        <dbReference type="ARBA" id="ARBA00023157"/>
    </source>
</evidence>
<gene>
    <name evidence="14" type="ORF">ALGA_0310</name>
</gene>
<evidence type="ECO:0000256" key="5">
    <source>
        <dbReference type="ARBA" id="ARBA00023002"/>
    </source>
</evidence>
<evidence type="ECO:0000256" key="10">
    <source>
        <dbReference type="ARBA" id="ARBA00042639"/>
    </source>
</evidence>
<keyword evidence="5" id="KW-0560">Oxidoreductase</keyword>
<evidence type="ECO:0000256" key="12">
    <source>
        <dbReference type="SAM" id="MobiDB-lite"/>
    </source>
</evidence>
<accession>A0A1Y1CEF3</accession>
<dbReference type="GO" id="GO:0045454">
    <property type="term" value="P:cell redox homeostasis"/>
    <property type="evidence" value="ECO:0007669"/>
    <property type="project" value="TreeGrafter"/>
</dbReference>
<evidence type="ECO:0000313" key="14">
    <source>
        <dbReference type="EMBL" id="BAX78705.1"/>
    </source>
</evidence>
<dbReference type="GO" id="GO:0005737">
    <property type="term" value="C:cytoplasm"/>
    <property type="evidence" value="ECO:0007669"/>
    <property type="project" value="TreeGrafter"/>
</dbReference>
<dbReference type="SUPFAM" id="SSF52833">
    <property type="entry name" value="Thioredoxin-like"/>
    <property type="match status" value="1"/>
</dbReference>
<keyword evidence="7" id="KW-0676">Redox-active center</keyword>
<feature type="compositionally biased region" description="Basic and acidic residues" evidence="12">
    <location>
        <begin position="24"/>
        <end position="33"/>
    </location>
</feature>
<evidence type="ECO:0000256" key="7">
    <source>
        <dbReference type="ARBA" id="ARBA00023284"/>
    </source>
</evidence>
<dbReference type="EMBL" id="AP018042">
    <property type="protein sequence ID" value="BAX78705.1"/>
    <property type="molecule type" value="Genomic_DNA"/>
</dbReference>
<dbReference type="InterPro" id="IPR036249">
    <property type="entry name" value="Thioredoxin-like_sf"/>
</dbReference>
<dbReference type="PROSITE" id="PS51352">
    <property type="entry name" value="THIOREDOXIN_2"/>
    <property type="match status" value="1"/>
</dbReference>
<dbReference type="PANTHER" id="PTHR42801:SF7">
    <property type="entry name" value="SLL1159 PROTEIN"/>
    <property type="match status" value="1"/>
</dbReference>
<evidence type="ECO:0000256" key="4">
    <source>
        <dbReference type="ARBA" id="ARBA00022862"/>
    </source>
</evidence>
<dbReference type="InterPro" id="IPR000866">
    <property type="entry name" value="AhpC/TSA"/>
</dbReference>
<dbReference type="Proteomes" id="UP000218267">
    <property type="component" value="Chromosome"/>
</dbReference>
<dbReference type="InterPro" id="IPR013766">
    <property type="entry name" value="Thioredoxin_domain"/>
</dbReference>
<dbReference type="InterPro" id="IPR050924">
    <property type="entry name" value="Peroxiredoxin_BCP/PrxQ"/>
</dbReference>
<proteinExistence type="inferred from homology"/>
<organism evidence="14 15">
    <name type="scientific">Labilibaculum antarcticum</name>
    <dbReference type="NCBI Taxonomy" id="1717717"/>
    <lineage>
        <taxon>Bacteria</taxon>
        <taxon>Pseudomonadati</taxon>
        <taxon>Bacteroidota</taxon>
        <taxon>Bacteroidia</taxon>
        <taxon>Marinilabiliales</taxon>
        <taxon>Marinifilaceae</taxon>
        <taxon>Labilibaculum</taxon>
    </lineage>
</organism>
<evidence type="ECO:0000256" key="11">
    <source>
        <dbReference type="ARBA" id="ARBA00049091"/>
    </source>
</evidence>
<keyword evidence="6" id="KW-1015">Disulfide bond</keyword>
<evidence type="ECO:0000259" key="13">
    <source>
        <dbReference type="PROSITE" id="PS51352"/>
    </source>
</evidence>
<keyword evidence="15" id="KW-1185">Reference proteome</keyword>